<proteinExistence type="predicted"/>
<dbReference type="InterPro" id="IPR000462">
    <property type="entry name" value="CDP-OH_P_trans"/>
</dbReference>
<dbReference type="GO" id="GO:0016780">
    <property type="term" value="F:phosphotransferase activity, for other substituted phosphate groups"/>
    <property type="evidence" value="ECO:0007669"/>
    <property type="project" value="InterPro"/>
</dbReference>
<dbReference type="Proteomes" id="UP000540079">
    <property type="component" value="Unassembled WGS sequence"/>
</dbReference>
<evidence type="ECO:0000256" key="1">
    <source>
        <dbReference type="SAM" id="Phobius"/>
    </source>
</evidence>
<organism evidence="2 3">
    <name type="scientific">Pasteurella multocida</name>
    <dbReference type="NCBI Taxonomy" id="747"/>
    <lineage>
        <taxon>Bacteria</taxon>
        <taxon>Pseudomonadati</taxon>
        <taxon>Pseudomonadota</taxon>
        <taxon>Gammaproteobacteria</taxon>
        <taxon>Pasteurellales</taxon>
        <taxon>Pasteurellaceae</taxon>
        <taxon>Pasteurella</taxon>
    </lineage>
</organism>
<sequence>MSIYDLKPKFQNLLRPTVVKLAQRGITANQVTLLACAISVVLGLFLTALAEVHWLFILIPIWLFIRMALNAIDGMLAREFHQKSRLGGYLNEITDVVSDAALYLPFACIFPFDPLLIGLIIWLAALTELCGILGQVQGQTRRYDGPLGKSDRAFLFGVLGLAYTFYAPLPEWLYWVAWLVVLLLILTCIKRVRAGLAELPNQVEHDTEKTSTDISSSE</sequence>
<comment type="caution">
    <text evidence="2">The sequence shown here is derived from an EMBL/GenBank/DDBJ whole genome shotgun (WGS) entry which is preliminary data.</text>
</comment>
<keyword evidence="2" id="KW-0808">Transferase</keyword>
<dbReference type="AlphaFoldDB" id="A0A849CE89"/>
<protein>
    <submittedName>
        <fullName evidence="2">CDP-alcohol phosphatidyltransferase family protein</fullName>
    </submittedName>
</protein>
<dbReference type="GO" id="GO:0016020">
    <property type="term" value="C:membrane"/>
    <property type="evidence" value="ECO:0007669"/>
    <property type="project" value="InterPro"/>
</dbReference>
<dbReference type="RefSeq" id="WP_014668289.1">
    <property type="nucleotide sequence ID" value="NZ_CP030096.1"/>
</dbReference>
<dbReference type="GO" id="GO:0008654">
    <property type="term" value="P:phospholipid biosynthetic process"/>
    <property type="evidence" value="ECO:0007669"/>
    <property type="project" value="InterPro"/>
</dbReference>
<reference evidence="2 3" key="1">
    <citation type="journal article" date="2018" name="Front. Microbiol.">
        <title>Genetic and Phylogenetic Characteristics of Pasteurella multocida Isolates From Different Host Species.</title>
        <authorList>
            <person name="Peng Z."/>
            <person name="Liang W."/>
            <person name="Wang F."/>
            <person name="Xu Z."/>
            <person name="Xie Z."/>
            <person name="Lian Z."/>
            <person name="Hua L."/>
            <person name="Zhou R."/>
            <person name="Chen H."/>
            <person name="Wu B."/>
        </authorList>
    </citation>
    <scope>NUCLEOTIDE SEQUENCE [LARGE SCALE GENOMIC DNA]</scope>
    <source>
        <strain evidence="2 3">HNA06</strain>
    </source>
</reference>
<accession>A0A849CE89</accession>
<feature type="transmembrane region" description="Helical" evidence="1">
    <location>
        <begin position="52"/>
        <end position="72"/>
    </location>
</feature>
<feature type="transmembrane region" description="Helical" evidence="1">
    <location>
        <begin position="21"/>
        <end position="46"/>
    </location>
</feature>
<gene>
    <name evidence="2" type="ORF">C2800_00290</name>
</gene>
<keyword evidence="1" id="KW-1133">Transmembrane helix</keyword>
<name>A0A849CE89_PASMD</name>
<dbReference type="InterPro" id="IPR043130">
    <property type="entry name" value="CDP-OH_PTrfase_TM_dom"/>
</dbReference>
<feature type="transmembrane region" description="Helical" evidence="1">
    <location>
        <begin position="172"/>
        <end position="189"/>
    </location>
</feature>
<feature type="transmembrane region" description="Helical" evidence="1">
    <location>
        <begin position="118"/>
        <end position="138"/>
    </location>
</feature>
<evidence type="ECO:0000313" key="2">
    <source>
        <dbReference type="EMBL" id="NNI77877.1"/>
    </source>
</evidence>
<dbReference type="Pfam" id="PF01066">
    <property type="entry name" value="CDP-OH_P_transf"/>
    <property type="match status" value="1"/>
</dbReference>
<keyword evidence="1" id="KW-0812">Transmembrane</keyword>
<dbReference type="Gene3D" id="1.20.120.1760">
    <property type="match status" value="1"/>
</dbReference>
<evidence type="ECO:0000313" key="3">
    <source>
        <dbReference type="Proteomes" id="UP000540079"/>
    </source>
</evidence>
<feature type="transmembrane region" description="Helical" evidence="1">
    <location>
        <begin position="150"/>
        <end position="166"/>
    </location>
</feature>
<keyword evidence="1" id="KW-0472">Membrane</keyword>
<dbReference type="EMBL" id="PPVL01000001">
    <property type="protein sequence ID" value="NNI77877.1"/>
    <property type="molecule type" value="Genomic_DNA"/>
</dbReference>